<protein>
    <submittedName>
        <fullName evidence="1">Uncharacterized protein</fullName>
    </submittedName>
</protein>
<gene>
    <name evidence="1" type="ORF">TNCV_4959441</name>
</gene>
<dbReference type="AlphaFoldDB" id="A0A8X6SH42"/>
<comment type="caution">
    <text evidence="1">The sequence shown here is derived from an EMBL/GenBank/DDBJ whole genome shotgun (WGS) entry which is preliminary data.</text>
</comment>
<sequence>MQLVVYKSHILCLVSQYLFHMDPELSARQRAKRMASISSLESHSLQRGLWAMPIMFRCLDRHVVASGDSKIDHSSFGIRRSLRNRTF</sequence>
<organism evidence="1 2">
    <name type="scientific">Trichonephila clavipes</name>
    <name type="common">Golden silk orbweaver</name>
    <name type="synonym">Nephila clavipes</name>
    <dbReference type="NCBI Taxonomy" id="2585209"/>
    <lineage>
        <taxon>Eukaryota</taxon>
        <taxon>Metazoa</taxon>
        <taxon>Ecdysozoa</taxon>
        <taxon>Arthropoda</taxon>
        <taxon>Chelicerata</taxon>
        <taxon>Arachnida</taxon>
        <taxon>Araneae</taxon>
        <taxon>Araneomorphae</taxon>
        <taxon>Entelegynae</taxon>
        <taxon>Araneoidea</taxon>
        <taxon>Nephilidae</taxon>
        <taxon>Trichonephila</taxon>
    </lineage>
</organism>
<dbReference type="Proteomes" id="UP000887159">
    <property type="component" value="Unassembled WGS sequence"/>
</dbReference>
<name>A0A8X6SH42_TRICX</name>
<dbReference type="EMBL" id="BMAU01021323">
    <property type="protein sequence ID" value="GFY13574.1"/>
    <property type="molecule type" value="Genomic_DNA"/>
</dbReference>
<keyword evidence="2" id="KW-1185">Reference proteome</keyword>
<evidence type="ECO:0000313" key="1">
    <source>
        <dbReference type="EMBL" id="GFY13574.1"/>
    </source>
</evidence>
<evidence type="ECO:0000313" key="2">
    <source>
        <dbReference type="Proteomes" id="UP000887159"/>
    </source>
</evidence>
<reference evidence="1" key="1">
    <citation type="submission" date="2020-08" db="EMBL/GenBank/DDBJ databases">
        <title>Multicomponent nature underlies the extraordinary mechanical properties of spider dragline silk.</title>
        <authorList>
            <person name="Kono N."/>
            <person name="Nakamura H."/>
            <person name="Mori M."/>
            <person name="Yoshida Y."/>
            <person name="Ohtoshi R."/>
            <person name="Malay A.D."/>
            <person name="Moran D.A.P."/>
            <person name="Tomita M."/>
            <person name="Numata K."/>
            <person name="Arakawa K."/>
        </authorList>
    </citation>
    <scope>NUCLEOTIDE SEQUENCE</scope>
</reference>
<accession>A0A8X6SH42</accession>
<proteinExistence type="predicted"/>